<accession>A0A6J4Q9F0</accession>
<sequence length="105" mass="10641">MGRESSINIYIWCAAGAIVGWVFATVLDGATLTGKLENVAAGAFGAVLGGDVVAAAITGVKLNEAVFSLPSLIAAVACAIATVLLLGVMRKAVGPLRSSKSRPRR</sequence>
<reference evidence="2" key="1">
    <citation type="submission" date="2020-02" db="EMBL/GenBank/DDBJ databases">
        <authorList>
            <person name="Meier V. D."/>
        </authorList>
    </citation>
    <scope>NUCLEOTIDE SEQUENCE</scope>
    <source>
        <strain evidence="2">AVDCRST_MAG51</strain>
    </source>
</reference>
<dbReference type="AlphaFoldDB" id="A0A6J4Q9F0"/>
<keyword evidence="1" id="KW-0812">Transmembrane</keyword>
<name>A0A6J4Q9F0_9BURK</name>
<keyword evidence="1" id="KW-1133">Transmembrane helix</keyword>
<evidence type="ECO:0000313" key="2">
    <source>
        <dbReference type="EMBL" id="CAA9434179.1"/>
    </source>
</evidence>
<gene>
    <name evidence="2" type="ORF">AVDCRST_MAG51-2804</name>
</gene>
<proteinExistence type="predicted"/>
<protein>
    <recommendedName>
        <fullName evidence="3">GlsB/YeaQ/YmgE family stress response membrane protein</fullName>
    </recommendedName>
</protein>
<organism evidence="2">
    <name type="scientific">uncultured Ramlibacter sp</name>
    <dbReference type="NCBI Taxonomy" id="260755"/>
    <lineage>
        <taxon>Bacteria</taxon>
        <taxon>Pseudomonadati</taxon>
        <taxon>Pseudomonadota</taxon>
        <taxon>Betaproteobacteria</taxon>
        <taxon>Burkholderiales</taxon>
        <taxon>Comamonadaceae</taxon>
        <taxon>Ramlibacter</taxon>
        <taxon>environmental samples</taxon>
    </lineage>
</organism>
<evidence type="ECO:0008006" key="3">
    <source>
        <dbReference type="Google" id="ProtNLM"/>
    </source>
</evidence>
<keyword evidence="1" id="KW-0472">Membrane</keyword>
<dbReference type="EMBL" id="CADCUX010000603">
    <property type="protein sequence ID" value="CAA9434179.1"/>
    <property type="molecule type" value="Genomic_DNA"/>
</dbReference>
<feature type="transmembrane region" description="Helical" evidence="1">
    <location>
        <begin position="6"/>
        <end position="27"/>
    </location>
</feature>
<feature type="transmembrane region" description="Helical" evidence="1">
    <location>
        <begin position="66"/>
        <end position="88"/>
    </location>
</feature>
<evidence type="ECO:0000256" key="1">
    <source>
        <dbReference type="SAM" id="Phobius"/>
    </source>
</evidence>